<dbReference type="AlphaFoldDB" id="A0A2J6T5A5"/>
<dbReference type="RefSeq" id="XP_024735111.1">
    <property type="nucleotide sequence ID" value="XM_024883333.1"/>
</dbReference>
<dbReference type="Proteomes" id="UP000235371">
    <property type="component" value="Unassembled WGS sequence"/>
</dbReference>
<proteinExistence type="predicted"/>
<dbReference type="EMBL" id="KZ613828">
    <property type="protein sequence ID" value="PMD58207.1"/>
    <property type="molecule type" value="Genomic_DNA"/>
</dbReference>
<evidence type="ECO:0000259" key="1">
    <source>
        <dbReference type="Pfam" id="PF20150"/>
    </source>
</evidence>
<reference evidence="2 3" key="1">
    <citation type="submission" date="2016-04" db="EMBL/GenBank/DDBJ databases">
        <title>A degradative enzymes factory behind the ericoid mycorrhizal symbiosis.</title>
        <authorList>
            <consortium name="DOE Joint Genome Institute"/>
            <person name="Martino E."/>
            <person name="Morin E."/>
            <person name="Grelet G."/>
            <person name="Kuo A."/>
            <person name="Kohler A."/>
            <person name="Daghino S."/>
            <person name="Barry K."/>
            <person name="Choi C."/>
            <person name="Cichocki N."/>
            <person name="Clum A."/>
            <person name="Copeland A."/>
            <person name="Hainaut M."/>
            <person name="Haridas S."/>
            <person name="Labutti K."/>
            <person name="Lindquist E."/>
            <person name="Lipzen A."/>
            <person name="Khouja H.-R."/>
            <person name="Murat C."/>
            <person name="Ohm R."/>
            <person name="Olson A."/>
            <person name="Spatafora J."/>
            <person name="Veneault-Fourrey C."/>
            <person name="Henrissat B."/>
            <person name="Grigoriev I."/>
            <person name="Martin F."/>
            <person name="Perotto S."/>
        </authorList>
    </citation>
    <scope>NUCLEOTIDE SEQUENCE [LARGE SCALE GENOMIC DNA]</scope>
    <source>
        <strain evidence="2 3">E</strain>
    </source>
</reference>
<name>A0A2J6T5A5_9HELO</name>
<sequence>MATSYNSGPELATDFDQWFARKVKGSITQTDRILSPEWEILNLRATLDKSTPAIECALFRLLPTEIRLKIWRSALPGPRIIYLKHNSKINHVISAQRPPAMLHTCRESREIALKKYKPFFDPQWWCPPGPEPIVYVDTEIDTFYLDGISQREALWRDEQFFETFRTELDDLSFLAPVKHLSFNAKGFADFFLAGSILNCGILFVFPHLETITLAIPTHLVNAAAPLTFLDLINPALEKKDPTGPRRFRTTGPMDFETECFIGCISPRWGVVLQGLLDWTESRLEALSEMVGWKAPKVEIKVLLRNEKE</sequence>
<accession>A0A2J6T5A5</accession>
<dbReference type="PANTHER" id="PTHR35910">
    <property type="entry name" value="2EXR DOMAIN-CONTAINING PROTEIN"/>
    <property type="match status" value="1"/>
</dbReference>
<evidence type="ECO:0000313" key="3">
    <source>
        <dbReference type="Proteomes" id="UP000235371"/>
    </source>
</evidence>
<gene>
    <name evidence="2" type="ORF">K444DRAFT_631255</name>
</gene>
<protein>
    <recommendedName>
        <fullName evidence="1">2EXR domain-containing protein</fullName>
    </recommendedName>
</protein>
<evidence type="ECO:0000313" key="2">
    <source>
        <dbReference type="EMBL" id="PMD58207.1"/>
    </source>
</evidence>
<keyword evidence="3" id="KW-1185">Reference proteome</keyword>
<dbReference type="PANTHER" id="PTHR35910:SF6">
    <property type="entry name" value="2EXR DOMAIN-CONTAINING PROTEIN"/>
    <property type="match status" value="1"/>
</dbReference>
<dbReference type="OrthoDB" id="3513892at2759"/>
<organism evidence="2 3">
    <name type="scientific">Hyaloscypha bicolor E</name>
    <dbReference type="NCBI Taxonomy" id="1095630"/>
    <lineage>
        <taxon>Eukaryota</taxon>
        <taxon>Fungi</taxon>
        <taxon>Dikarya</taxon>
        <taxon>Ascomycota</taxon>
        <taxon>Pezizomycotina</taxon>
        <taxon>Leotiomycetes</taxon>
        <taxon>Helotiales</taxon>
        <taxon>Hyaloscyphaceae</taxon>
        <taxon>Hyaloscypha</taxon>
        <taxon>Hyaloscypha bicolor</taxon>
    </lineage>
</organism>
<dbReference type="InterPro" id="IPR045518">
    <property type="entry name" value="2EXR"/>
</dbReference>
<feature type="domain" description="2EXR" evidence="1">
    <location>
        <begin position="58"/>
        <end position="143"/>
    </location>
</feature>
<dbReference type="InParanoid" id="A0A2J6T5A5"/>
<dbReference type="GeneID" id="36591410"/>
<dbReference type="Pfam" id="PF20150">
    <property type="entry name" value="2EXR"/>
    <property type="match status" value="1"/>
</dbReference>